<feature type="region of interest" description="Disordered" evidence="1">
    <location>
        <begin position="238"/>
        <end position="257"/>
    </location>
</feature>
<feature type="transmembrane region" description="Helical" evidence="2">
    <location>
        <begin position="134"/>
        <end position="153"/>
    </location>
</feature>
<evidence type="ECO:0000256" key="2">
    <source>
        <dbReference type="SAM" id="Phobius"/>
    </source>
</evidence>
<organism evidence="3 4">
    <name type="scientific">Nocardioides soli</name>
    <dbReference type="NCBI Taxonomy" id="1036020"/>
    <lineage>
        <taxon>Bacteria</taxon>
        <taxon>Bacillati</taxon>
        <taxon>Actinomycetota</taxon>
        <taxon>Actinomycetes</taxon>
        <taxon>Propionibacteriales</taxon>
        <taxon>Nocardioidaceae</taxon>
        <taxon>Nocardioides</taxon>
    </lineage>
</organism>
<feature type="transmembrane region" description="Helical" evidence="2">
    <location>
        <begin position="52"/>
        <end position="72"/>
    </location>
</feature>
<dbReference type="EMBL" id="JACHWR010000002">
    <property type="protein sequence ID" value="MBB3043700.1"/>
    <property type="molecule type" value="Genomic_DNA"/>
</dbReference>
<gene>
    <name evidence="3" type="ORF">FHU40_003518</name>
</gene>
<feature type="transmembrane region" description="Helical" evidence="2">
    <location>
        <begin position="212"/>
        <end position="230"/>
    </location>
</feature>
<keyword evidence="2" id="KW-1133">Transmembrane helix</keyword>
<sequence length="257" mass="26801">MSVVTARMRLPSAAIEGHDMSPVTALAPFRAGIRECLSFLRWPDLTRRRRTAVARTTQLTAGALTCTLIFLVQGQLATALPFAGIGLVLAAATAALHIVSLKLRRAAHLLTYGVAAIGSTCAFLIVTLDARTTADAIAAIGLAPPLVGSWVAVRWVSDLADRGLTGADLADATTTIRGTAAIWLGFLAIAALEVPLTVTGHDFPIAAELGDGLAGIFSLAAIFTYVGPGWTEYQRGKSITTPPVSGQPHLDKPVKAV</sequence>
<dbReference type="Proteomes" id="UP000589626">
    <property type="component" value="Unassembled WGS sequence"/>
</dbReference>
<comment type="caution">
    <text evidence="3">The sequence shown here is derived from an EMBL/GenBank/DDBJ whole genome shotgun (WGS) entry which is preliminary data.</text>
</comment>
<name>A0A7W4Z3G8_9ACTN</name>
<protein>
    <submittedName>
        <fullName evidence="3">Uncharacterized protein</fullName>
    </submittedName>
</protein>
<feature type="transmembrane region" description="Helical" evidence="2">
    <location>
        <begin position="78"/>
        <end position="99"/>
    </location>
</feature>
<evidence type="ECO:0000313" key="4">
    <source>
        <dbReference type="Proteomes" id="UP000589626"/>
    </source>
</evidence>
<feature type="transmembrane region" description="Helical" evidence="2">
    <location>
        <begin position="106"/>
        <end position="128"/>
    </location>
</feature>
<keyword evidence="2" id="KW-0812">Transmembrane</keyword>
<accession>A0A7W4Z3G8</accession>
<feature type="transmembrane region" description="Helical" evidence="2">
    <location>
        <begin position="174"/>
        <end position="192"/>
    </location>
</feature>
<dbReference type="AlphaFoldDB" id="A0A7W4Z3G8"/>
<keyword evidence="2" id="KW-0472">Membrane</keyword>
<evidence type="ECO:0000313" key="3">
    <source>
        <dbReference type="EMBL" id="MBB3043700.1"/>
    </source>
</evidence>
<reference evidence="3 4" key="1">
    <citation type="submission" date="2020-08" db="EMBL/GenBank/DDBJ databases">
        <title>Sequencing the genomes of 1000 actinobacteria strains.</title>
        <authorList>
            <person name="Klenk H.-P."/>
        </authorList>
    </citation>
    <scope>NUCLEOTIDE SEQUENCE [LARGE SCALE GENOMIC DNA]</scope>
    <source>
        <strain evidence="3 4">DSM 105498</strain>
    </source>
</reference>
<evidence type="ECO:0000256" key="1">
    <source>
        <dbReference type="SAM" id="MobiDB-lite"/>
    </source>
</evidence>
<proteinExistence type="predicted"/>
<keyword evidence="4" id="KW-1185">Reference proteome</keyword>